<keyword evidence="3" id="KW-1185">Reference proteome</keyword>
<protein>
    <submittedName>
        <fullName evidence="2">Uncharacterized protein</fullName>
    </submittedName>
</protein>
<name>A0ABP0JFE5_9DINO</name>
<dbReference type="Proteomes" id="UP001642464">
    <property type="component" value="Unassembled WGS sequence"/>
</dbReference>
<dbReference type="EMBL" id="CAXAMM010007002">
    <property type="protein sequence ID" value="CAK9012995.1"/>
    <property type="molecule type" value="Genomic_DNA"/>
</dbReference>
<sequence length="340" mass="38342">MKVVLVDVPDALDKLVAAFASDAQMLLETGLLSRDGQTRVWLAHIGTKGDLPALVKLGGMKRSFSNVPRGPSSKRACRGICHACMAGQELDANQGRAAVPFEDFSPNAAWVSTRFQELPWDVTPPIVQGLHLSEEDQTSFFNIDLWHNCHMGICKHFCASSFIGILESDLDAVPRVGMEAKFQWITQIYLNYFKSRRADAARALNLALSTLYRSGYWLQKEKAALLAKLMFRFLALYAKCAELTLRQGKRRFAMVPKLHMLAHAAFDLQDQSSRAEWAHNPLAMTNQIQEDFIGRPSRISRRVNIRSLHKSLIMRTLIVYQDSWRVADSDERGMDGYPDV</sequence>
<gene>
    <name evidence="1" type="ORF">SCF082_LOCUS11603</name>
    <name evidence="2" type="ORF">SCF082_LOCUS11735</name>
</gene>
<reference evidence="2 3" key="1">
    <citation type="submission" date="2024-02" db="EMBL/GenBank/DDBJ databases">
        <authorList>
            <person name="Chen Y."/>
            <person name="Shah S."/>
            <person name="Dougan E. K."/>
            <person name="Thang M."/>
            <person name="Chan C."/>
        </authorList>
    </citation>
    <scope>NUCLEOTIDE SEQUENCE [LARGE SCALE GENOMIC DNA]</scope>
</reference>
<evidence type="ECO:0000313" key="2">
    <source>
        <dbReference type="EMBL" id="CAK9012995.1"/>
    </source>
</evidence>
<comment type="caution">
    <text evidence="2">The sequence shown here is derived from an EMBL/GenBank/DDBJ whole genome shotgun (WGS) entry which is preliminary data.</text>
</comment>
<evidence type="ECO:0000313" key="1">
    <source>
        <dbReference type="EMBL" id="CAK9012662.1"/>
    </source>
</evidence>
<proteinExistence type="predicted"/>
<dbReference type="EMBL" id="CAXAMM010006891">
    <property type="protein sequence ID" value="CAK9012662.1"/>
    <property type="molecule type" value="Genomic_DNA"/>
</dbReference>
<organism evidence="2 3">
    <name type="scientific">Durusdinium trenchii</name>
    <dbReference type="NCBI Taxonomy" id="1381693"/>
    <lineage>
        <taxon>Eukaryota</taxon>
        <taxon>Sar</taxon>
        <taxon>Alveolata</taxon>
        <taxon>Dinophyceae</taxon>
        <taxon>Suessiales</taxon>
        <taxon>Symbiodiniaceae</taxon>
        <taxon>Durusdinium</taxon>
    </lineage>
</organism>
<accession>A0ABP0JFE5</accession>
<evidence type="ECO:0000313" key="3">
    <source>
        <dbReference type="Proteomes" id="UP001642464"/>
    </source>
</evidence>